<dbReference type="NCBIfam" id="NF011105">
    <property type="entry name" value="PRK14532.1"/>
    <property type="match status" value="1"/>
</dbReference>
<dbReference type="SUPFAM" id="SSF52540">
    <property type="entry name" value="P-loop containing nucleoside triphosphate hydrolases"/>
    <property type="match status" value="1"/>
</dbReference>
<dbReference type="EC" id="2.7.4.3" evidence="5 7"/>
<comment type="function">
    <text evidence="5">Catalyzes the reversible transfer of the terminal phosphate group between ATP and AMP. Plays an important role in cellular energy homeostasis and in adenine nucleotide metabolism.</text>
</comment>
<proteinExistence type="inferred from homology"/>
<keyword evidence="4 5" id="KW-0418">Kinase</keyword>
<evidence type="ECO:0000256" key="7">
    <source>
        <dbReference type="RuleBase" id="RU003331"/>
    </source>
</evidence>
<reference evidence="8" key="1">
    <citation type="submission" date="2020-01" db="EMBL/GenBank/DDBJ databases">
        <authorList>
            <person name="Meier V. D."/>
            <person name="Meier V D."/>
        </authorList>
    </citation>
    <scope>NUCLEOTIDE SEQUENCE</scope>
    <source>
        <strain evidence="8">HLG_WM_MAG_10</strain>
    </source>
</reference>
<comment type="caution">
    <text evidence="5">Lacks conserved residue(s) required for the propagation of feature annotation.</text>
</comment>
<dbReference type="InterPro" id="IPR027417">
    <property type="entry name" value="P-loop_NTPase"/>
</dbReference>
<organism evidence="8">
    <name type="scientific">uncultured Aureispira sp</name>
    <dbReference type="NCBI Taxonomy" id="1331704"/>
    <lineage>
        <taxon>Bacteria</taxon>
        <taxon>Pseudomonadati</taxon>
        <taxon>Bacteroidota</taxon>
        <taxon>Saprospiria</taxon>
        <taxon>Saprospirales</taxon>
        <taxon>Saprospiraceae</taxon>
        <taxon>Aureispira</taxon>
        <taxon>environmental samples</taxon>
    </lineage>
</organism>
<keyword evidence="5" id="KW-0963">Cytoplasm</keyword>
<feature type="binding site" evidence="5">
    <location>
        <position position="134"/>
    </location>
    <ligand>
        <name>AMP</name>
        <dbReference type="ChEBI" id="CHEBI:456215"/>
    </ligand>
</feature>
<dbReference type="AlphaFoldDB" id="A0A6S6S9T1"/>
<sequence>MLNLILFGPPGSGKGTQAAKLVEKYNLVHISTGDLFRREKKTNSPIWQEVQSFIDKGELAPDSITFRLLKAEMDKTPDAAGYILDGFPRNVNQAASLDVFFAEEKTAVSLLVELIVADQEVITRITSRGKIEGRKDDQNPEIVQNRINIYKSQTSPVANHYDKVNKTKRIDGIGTIEEIFERICGVLDAETV</sequence>
<dbReference type="PRINTS" id="PR00094">
    <property type="entry name" value="ADENYLTKNASE"/>
</dbReference>
<evidence type="ECO:0000256" key="6">
    <source>
        <dbReference type="RuleBase" id="RU003330"/>
    </source>
</evidence>
<gene>
    <name evidence="5" type="primary">adk</name>
    <name evidence="8" type="ORF">HELGO_WM29407</name>
</gene>
<dbReference type="HAMAP" id="MF_00235">
    <property type="entry name" value="Adenylate_kinase_Adk"/>
    <property type="match status" value="1"/>
</dbReference>
<dbReference type="InterPro" id="IPR033690">
    <property type="entry name" value="Adenylat_kinase_CS"/>
</dbReference>
<feature type="binding site" evidence="5">
    <location>
        <position position="146"/>
    </location>
    <ligand>
        <name>AMP</name>
        <dbReference type="ChEBI" id="CHEBI:456215"/>
    </ligand>
</feature>
<dbReference type="NCBIfam" id="NF011100">
    <property type="entry name" value="PRK14527.1"/>
    <property type="match status" value="1"/>
</dbReference>
<feature type="binding site" evidence="5">
    <location>
        <position position="174"/>
    </location>
    <ligand>
        <name>ATP</name>
        <dbReference type="ChEBI" id="CHEBI:30616"/>
    </ligand>
</feature>
<dbReference type="PROSITE" id="PS00113">
    <property type="entry name" value="ADENYLATE_KINASE"/>
    <property type="match status" value="1"/>
</dbReference>
<comment type="subcellular location">
    <subcellularLocation>
        <location evidence="5 7">Cytoplasm</location>
    </subcellularLocation>
</comment>
<comment type="catalytic activity">
    <reaction evidence="5 7">
        <text>AMP + ATP = 2 ADP</text>
        <dbReference type="Rhea" id="RHEA:12973"/>
        <dbReference type="ChEBI" id="CHEBI:30616"/>
        <dbReference type="ChEBI" id="CHEBI:456215"/>
        <dbReference type="ChEBI" id="CHEBI:456216"/>
        <dbReference type="EC" id="2.7.4.3"/>
    </reaction>
</comment>
<feature type="binding site" evidence="5">
    <location>
        <begin position="86"/>
        <end position="89"/>
    </location>
    <ligand>
        <name>AMP</name>
        <dbReference type="ChEBI" id="CHEBI:456215"/>
    </ligand>
</feature>
<comment type="similarity">
    <text evidence="5 6">Belongs to the adenylate kinase family.</text>
</comment>
<comment type="subunit">
    <text evidence="5 7">Monomer.</text>
</comment>
<dbReference type="PANTHER" id="PTHR23359">
    <property type="entry name" value="NUCLEOTIDE KINASE"/>
    <property type="match status" value="1"/>
</dbReference>
<dbReference type="NCBIfam" id="NF001381">
    <property type="entry name" value="PRK00279.1-3"/>
    <property type="match status" value="1"/>
</dbReference>
<feature type="binding site" evidence="5">
    <location>
        <position position="128"/>
    </location>
    <ligand>
        <name>ATP</name>
        <dbReference type="ChEBI" id="CHEBI:30616"/>
    </ligand>
</feature>
<keyword evidence="3 5" id="KW-0547">Nucleotide-binding</keyword>
<keyword evidence="2 5" id="KW-0545">Nucleotide biosynthesis</keyword>
<dbReference type="GO" id="GO:0004017">
    <property type="term" value="F:AMP kinase activity"/>
    <property type="evidence" value="ECO:0007669"/>
    <property type="project" value="UniProtKB-UniRule"/>
</dbReference>
<protein>
    <recommendedName>
        <fullName evidence="5 7">Adenylate kinase</fullName>
        <shortName evidence="5">AK</shortName>
        <ecNumber evidence="5 7">2.7.4.3</ecNumber>
    </recommendedName>
    <alternativeName>
        <fullName evidence="5">ATP-AMP transphosphorylase</fullName>
    </alternativeName>
    <alternativeName>
        <fullName evidence="5">ATP:AMP phosphotransferase</fullName>
    </alternativeName>
    <alternativeName>
        <fullName evidence="5">Adenylate monophosphate kinase</fullName>
    </alternativeName>
</protein>
<feature type="binding site" evidence="5">
    <location>
        <position position="93"/>
    </location>
    <ligand>
        <name>AMP</name>
        <dbReference type="ChEBI" id="CHEBI:456215"/>
    </ligand>
</feature>
<feature type="binding site" evidence="5">
    <location>
        <begin position="11"/>
        <end position="16"/>
    </location>
    <ligand>
        <name>ATP</name>
        <dbReference type="ChEBI" id="CHEBI:30616"/>
    </ligand>
</feature>
<keyword evidence="1 5" id="KW-0808">Transferase</keyword>
<evidence type="ECO:0000256" key="2">
    <source>
        <dbReference type="ARBA" id="ARBA00022727"/>
    </source>
</evidence>
<evidence type="ECO:0000256" key="3">
    <source>
        <dbReference type="ARBA" id="ARBA00022741"/>
    </source>
</evidence>
<evidence type="ECO:0000256" key="1">
    <source>
        <dbReference type="ARBA" id="ARBA00022679"/>
    </source>
</evidence>
<dbReference type="InterPro" id="IPR000850">
    <property type="entry name" value="Adenylat/UMP-CMP_kin"/>
</dbReference>
<evidence type="ECO:0000256" key="5">
    <source>
        <dbReference type="HAMAP-Rule" id="MF_00235"/>
    </source>
</evidence>
<comment type="pathway">
    <text evidence="5">Purine metabolism; AMP biosynthesis via salvage pathway; AMP from ADP: step 1/1.</text>
</comment>
<keyword evidence="5 7" id="KW-0067">ATP-binding</keyword>
<dbReference type="GO" id="GO:0005524">
    <property type="term" value="F:ATP binding"/>
    <property type="evidence" value="ECO:0007669"/>
    <property type="project" value="UniProtKB-UniRule"/>
</dbReference>
<dbReference type="EMBL" id="CACVAQ010000031">
    <property type="protein sequence ID" value="CAA6799393.1"/>
    <property type="molecule type" value="Genomic_DNA"/>
</dbReference>
<name>A0A6S6S9T1_9BACT</name>
<dbReference type="CDD" id="cd01428">
    <property type="entry name" value="ADK"/>
    <property type="match status" value="1"/>
</dbReference>
<feature type="region of interest" description="NMP" evidence="5">
    <location>
        <begin position="31"/>
        <end position="60"/>
    </location>
</feature>
<evidence type="ECO:0000256" key="4">
    <source>
        <dbReference type="ARBA" id="ARBA00022777"/>
    </source>
</evidence>
<feature type="binding site" evidence="5">
    <location>
        <position position="37"/>
    </location>
    <ligand>
        <name>AMP</name>
        <dbReference type="ChEBI" id="CHEBI:456215"/>
    </ligand>
</feature>
<comment type="domain">
    <text evidence="5">Consists of three domains, a large central CORE domain and two small peripheral domains, NMPbind and LID, which undergo movements during catalysis. The LID domain closes over the site of phosphoryl transfer upon ATP binding. Assembling and dissambling the active center during each catalytic cycle provides an effective means to prevent ATP hydrolysis.</text>
</comment>
<dbReference type="Pfam" id="PF00406">
    <property type="entry name" value="ADK"/>
    <property type="match status" value="1"/>
</dbReference>
<dbReference type="GO" id="GO:0044209">
    <property type="term" value="P:AMP salvage"/>
    <property type="evidence" value="ECO:0007669"/>
    <property type="project" value="UniProtKB-UniRule"/>
</dbReference>
<evidence type="ECO:0000313" key="8">
    <source>
        <dbReference type="EMBL" id="CAA6799393.1"/>
    </source>
</evidence>
<dbReference type="GO" id="GO:0005737">
    <property type="term" value="C:cytoplasm"/>
    <property type="evidence" value="ECO:0007669"/>
    <property type="project" value="UniProtKB-SubCell"/>
</dbReference>
<accession>A0A6S6S9T1</accession>
<dbReference type="UniPathway" id="UPA00588">
    <property type="reaction ID" value="UER00649"/>
</dbReference>
<dbReference type="Gene3D" id="3.40.50.300">
    <property type="entry name" value="P-loop containing nucleotide triphosphate hydrolases"/>
    <property type="match status" value="1"/>
</dbReference>
<feature type="binding site" evidence="5">
    <location>
        <position position="32"/>
    </location>
    <ligand>
        <name>AMP</name>
        <dbReference type="ChEBI" id="CHEBI:456215"/>
    </ligand>
</feature>